<evidence type="ECO:0000313" key="6">
    <source>
        <dbReference type="Proteomes" id="UP001211065"/>
    </source>
</evidence>
<evidence type="ECO:0000256" key="3">
    <source>
        <dbReference type="PIRSR" id="PIRSR015753-3"/>
    </source>
</evidence>
<accession>A0AAD5Y2T7</accession>
<dbReference type="PANTHER" id="PTHR32419:SF6">
    <property type="entry name" value="GLUTATHIONE S-TRANSFERASE OMEGA-LIKE 1-RELATED"/>
    <property type="match status" value="1"/>
</dbReference>
<sequence>MSGNLPSILKFADQTGEYKRQVSTFRDQIEPGSAKFPPAVGRYRLYISHACPWANRTAIVRALKNLEKVIDVIAVDYLMTDKGWHFSDPKTTPGSDVEPQYNFNYLSELYKKANPNYSGRYTVPVLWDSVNETIVNNESSEIIRMLNTCFDEFIDNKLNFYPIELQSKIDEVNSWIYDDINNGVYKAGFATKQNVYEDHCIKVFKALDKVENVLLGNNQKYLINDTLTEADIRLFTTIIRFDPVYVGHFKCNLKTIQNDYPNIMRWLKNLYFLNGVKETINMDHIKKHYYMSHLNINPNKIYSLGGVYKFMQ</sequence>
<feature type="active site" description="Proton donor/acceptor" evidence="1">
    <location>
        <position position="185"/>
    </location>
</feature>
<keyword evidence="6" id="KW-1185">Reference proteome</keyword>
<organism evidence="5 6">
    <name type="scientific">Clydaea vesicula</name>
    <dbReference type="NCBI Taxonomy" id="447962"/>
    <lineage>
        <taxon>Eukaryota</taxon>
        <taxon>Fungi</taxon>
        <taxon>Fungi incertae sedis</taxon>
        <taxon>Chytridiomycota</taxon>
        <taxon>Chytridiomycota incertae sedis</taxon>
        <taxon>Chytridiomycetes</taxon>
        <taxon>Lobulomycetales</taxon>
        <taxon>Lobulomycetaceae</taxon>
        <taxon>Clydaea</taxon>
    </lineage>
</organism>
<feature type="domain" description="GST C-terminal" evidence="4">
    <location>
        <begin position="162"/>
        <end position="289"/>
    </location>
</feature>
<feature type="binding site" evidence="2">
    <location>
        <begin position="138"/>
        <end position="139"/>
    </location>
    <ligand>
        <name>glutathione</name>
        <dbReference type="ChEBI" id="CHEBI:57925"/>
    </ligand>
</feature>
<feature type="binding site" evidence="2">
    <location>
        <begin position="120"/>
        <end position="123"/>
    </location>
    <ligand>
        <name>glutathione</name>
        <dbReference type="ChEBI" id="CHEBI:57925"/>
    </ligand>
</feature>
<dbReference type="Gene3D" id="1.20.1050.10">
    <property type="match status" value="1"/>
</dbReference>
<protein>
    <submittedName>
        <fullName evidence="5">S-glutathionyl-(Chloro)hydroquinone reductase</fullName>
    </submittedName>
</protein>
<dbReference type="InterPro" id="IPR040079">
    <property type="entry name" value="Glutathione_S-Trfase"/>
</dbReference>
<dbReference type="SUPFAM" id="SSF52833">
    <property type="entry name" value="Thioredoxin-like"/>
    <property type="match status" value="1"/>
</dbReference>
<evidence type="ECO:0000256" key="2">
    <source>
        <dbReference type="PIRSR" id="PIRSR015753-2"/>
    </source>
</evidence>
<dbReference type="Gene3D" id="3.40.30.10">
    <property type="entry name" value="Glutaredoxin"/>
    <property type="match status" value="1"/>
</dbReference>
<proteinExistence type="predicted"/>
<dbReference type="Pfam" id="PF13410">
    <property type="entry name" value="GST_C_2"/>
    <property type="match status" value="1"/>
</dbReference>
<dbReference type="AlphaFoldDB" id="A0AAD5Y2T7"/>
<dbReference type="SFLD" id="SFLDS00019">
    <property type="entry name" value="Glutathione_Transferase_(cytos"/>
    <property type="match status" value="1"/>
</dbReference>
<dbReference type="Pfam" id="PF13409">
    <property type="entry name" value="GST_N_2"/>
    <property type="match status" value="1"/>
</dbReference>
<name>A0AAD5Y2T7_9FUNG</name>
<feature type="binding site" evidence="2">
    <location>
        <position position="84"/>
    </location>
    <ligand>
        <name>glutathione</name>
        <dbReference type="ChEBI" id="CHEBI:57925"/>
    </ligand>
</feature>
<feature type="active site" description="Nucleophile" evidence="1">
    <location>
        <position position="51"/>
    </location>
</feature>
<dbReference type="InterPro" id="IPR010987">
    <property type="entry name" value="Glutathione-S-Trfase_C-like"/>
</dbReference>
<dbReference type="PROSITE" id="PS50405">
    <property type="entry name" value="GST_CTER"/>
    <property type="match status" value="1"/>
</dbReference>
<dbReference type="InterPro" id="IPR036282">
    <property type="entry name" value="Glutathione-S-Trfase_C_sf"/>
</dbReference>
<gene>
    <name evidence="5" type="primary">ECM4</name>
    <name evidence="5" type="ORF">HK099_005339</name>
</gene>
<dbReference type="InterPro" id="IPR047047">
    <property type="entry name" value="GST_Omega-like_C"/>
</dbReference>
<comment type="caution">
    <text evidence="5">The sequence shown here is derived from an EMBL/GenBank/DDBJ whole genome shotgun (WGS) entry which is preliminary data.</text>
</comment>
<dbReference type="SFLD" id="SFLDG01206">
    <property type="entry name" value="Xi.1"/>
    <property type="match status" value="1"/>
</dbReference>
<dbReference type="EMBL" id="JADGJW010000041">
    <property type="protein sequence ID" value="KAJ3226234.1"/>
    <property type="molecule type" value="Genomic_DNA"/>
</dbReference>
<dbReference type="InterPro" id="IPR016639">
    <property type="entry name" value="GST_Omega/GSH"/>
</dbReference>
<reference evidence="5" key="1">
    <citation type="submission" date="2020-05" db="EMBL/GenBank/DDBJ databases">
        <title>Phylogenomic resolution of chytrid fungi.</title>
        <authorList>
            <person name="Stajich J.E."/>
            <person name="Amses K."/>
            <person name="Simmons R."/>
            <person name="Seto K."/>
            <person name="Myers J."/>
            <person name="Bonds A."/>
            <person name="Quandt C.A."/>
            <person name="Barry K."/>
            <person name="Liu P."/>
            <person name="Grigoriev I."/>
            <person name="Longcore J.E."/>
            <person name="James T.Y."/>
        </authorList>
    </citation>
    <scope>NUCLEOTIDE SEQUENCE</scope>
    <source>
        <strain evidence="5">JEL0476</strain>
    </source>
</reference>
<evidence type="ECO:0000259" key="4">
    <source>
        <dbReference type="PROSITE" id="PS50405"/>
    </source>
</evidence>
<feature type="site" description="Lowers pKa of active site Cys" evidence="3">
    <location>
        <position position="289"/>
    </location>
</feature>
<evidence type="ECO:0000256" key="1">
    <source>
        <dbReference type="PIRSR" id="PIRSR015753-1"/>
    </source>
</evidence>
<dbReference type="CDD" id="cd03190">
    <property type="entry name" value="GST_C_Omega_like"/>
    <property type="match status" value="1"/>
</dbReference>
<dbReference type="GO" id="GO:0004364">
    <property type="term" value="F:glutathione transferase activity"/>
    <property type="evidence" value="ECO:0007669"/>
    <property type="project" value="InterPro"/>
</dbReference>
<dbReference type="SUPFAM" id="SSF47616">
    <property type="entry name" value="GST C-terminal domain-like"/>
    <property type="match status" value="1"/>
</dbReference>
<dbReference type="SFLD" id="SFLDG01148">
    <property type="entry name" value="Xi_(cytGST)"/>
    <property type="match status" value="1"/>
</dbReference>
<dbReference type="PANTHER" id="PTHR32419">
    <property type="entry name" value="GLUTATHIONYL-HYDROQUINONE REDUCTASE"/>
    <property type="match status" value="1"/>
</dbReference>
<dbReference type="PIRSF" id="PIRSF015753">
    <property type="entry name" value="GST"/>
    <property type="match status" value="1"/>
</dbReference>
<feature type="site" description="Lowers pKa of active site Cys" evidence="3">
    <location>
        <position position="245"/>
    </location>
</feature>
<dbReference type="Proteomes" id="UP001211065">
    <property type="component" value="Unassembled WGS sequence"/>
</dbReference>
<dbReference type="InterPro" id="IPR036249">
    <property type="entry name" value="Thioredoxin-like_sf"/>
</dbReference>
<evidence type="ECO:0000313" key="5">
    <source>
        <dbReference type="EMBL" id="KAJ3226234.1"/>
    </source>
</evidence>
<dbReference type="InterPro" id="IPR004045">
    <property type="entry name" value="Glutathione_S-Trfase_N"/>
</dbReference>
<dbReference type="GO" id="GO:0005737">
    <property type="term" value="C:cytoplasm"/>
    <property type="evidence" value="ECO:0007669"/>
    <property type="project" value="TreeGrafter"/>
</dbReference>